<dbReference type="GO" id="GO:0005634">
    <property type="term" value="C:nucleus"/>
    <property type="evidence" value="ECO:0007669"/>
    <property type="project" value="UniProtKB-SubCell"/>
</dbReference>
<comment type="caution">
    <text evidence="5">The sequence shown here is derived from an EMBL/GenBank/DDBJ whole genome shotgun (WGS) entry which is preliminary data.</text>
</comment>
<evidence type="ECO:0000313" key="5">
    <source>
        <dbReference type="EMBL" id="GFR51817.1"/>
    </source>
</evidence>
<dbReference type="Proteomes" id="UP001054857">
    <property type="component" value="Unassembled WGS sequence"/>
</dbReference>
<dbReference type="InterPro" id="IPR005491">
    <property type="entry name" value="ENT_dom"/>
</dbReference>
<keyword evidence="6" id="KW-1185">Reference proteome</keyword>
<evidence type="ECO:0000256" key="2">
    <source>
        <dbReference type="ARBA" id="ARBA00023242"/>
    </source>
</evidence>
<gene>
    <name evidence="5" type="ORF">Agub_g14183</name>
</gene>
<protein>
    <recommendedName>
        <fullName evidence="4">ENT domain-containing protein</fullName>
    </recommendedName>
</protein>
<evidence type="ECO:0000259" key="4">
    <source>
        <dbReference type="SMART" id="SM01191"/>
    </source>
</evidence>
<evidence type="ECO:0000313" key="6">
    <source>
        <dbReference type="Proteomes" id="UP001054857"/>
    </source>
</evidence>
<sequence length="210" mass="21537">MDPVSQLGRNAYYALCVAFAAKDKDKLYAPETDVLLEEARELLGVSEEEDEAFREQIEKDPMIAALRRGEMPPGGVRLPGGVALPRGGAAAAAAAGAYGSAHGGMPPPGGAAAGGGGGGGYDMPYSAPAAMQQKAAAPKKAAPPPPAAAAPPAAASATSALLGRKLQRLFPDLSPPWVTGTIVQFNPANGKHLIQYGPPLRKELWDCIED</sequence>
<dbReference type="SUPFAM" id="SSF158639">
    <property type="entry name" value="ENT-like"/>
    <property type="match status" value="1"/>
</dbReference>
<accession>A0AAD3HT20</accession>
<dbReference type="SMART" id="SM01191">
    <property type="entry name" value="ENT"/>
    <property type="match status" value="1"/>
</dbReference>
<proteinExistence type="predicted"/>
<name>A0AAD3HT20_9CHLO</name>
<reference evidence="5 6" key="1">
    <citation type="journal article" date="2021" name="Sci. Rep.">
        <title>Genome sequencing of the multicellular alga Astrephomene provides insights into convergent evolution of germ-soma differentiation.</title>
        <authorList>
            <person name="Yamashita S."/>
            <person name="Yamamoto K."/>
            <person name="Matsuzaki R."/>
            <person name="Suzuki S."/>
            <person name="Yamaguchi H."/>
            <person name="Hirooka S."/>
            <person name="Minakuchi Y."/>
            <person name="Miyagishima S."/>
            <person name="Kawachi M."/>
            <person name="Toyoda A."/>
            <person name="Nozaki H."/>
        </authorList>
    </citation>
    <scope>NUCLEOTIDE SEQUENCE [LARGE SCALE GENOMIC DNA]</scope>
    <source>
        <strain evidence="5 6">NIES-4017</strain>
    </source>
</reference>
<evidence type="ECO:0000256" key="1">
    <source>
        <dbReference type="ARBA" id="ARBA00004123"/>
    </source>
</evidence>
<keyword evidence="2" id="KW-0539">Nucleus</keyword>
<dbReference type="AlphaFoldDB" id="A0AAD3HT20"/>
<evidence type="ECO:0000256" key="3">
    <source>
        <dbReference type="SAM" id="MobiDB-lite"/>
    </source>
</evidence>
<feature type="region of interest" description="Disordered" evidence="3">
    <location>
        <begin position="134"/>
        <end position="153"/>
    </location>
</feature>
<feature type="non-terminal residue" evidence="5">
    <location>
        <position position="1"/>
    </location>
</feature>
<dbReference type="InterPro" id="IPR036142">
    <property type="entry name" value="ENT_dom-like_sf"/>
</dbReference>
<dbReference type="Pfam" id="PF03735">
    <property type="entry name" value="ENT"/>
    <property type="match status" value="1"/>
</dbReference>
<organism evidence="5 6">
    <name type="scientific">Astrephomene gubernaculifera</name>
    <dbReference type="NCBI Taxonomy" id="47775"/>
    <lineage>
        <taxon>Eukaryota</taxon>
        <taxon>Viridiplantae</taxon>
        <taxon>Chlorophyta</taxon>
        <taxon>core chlorophytes</taxon>
        <taxon>Chlorophyceae</taxon>
        <taxon>CS clade</taxon>
        <taxon>Chlamydomonadales</taxon>
        <taxon>Astrephomenaceae</taxon>
        <taxon>Astrephomene</taxon>
    </lineage>
</organism>
<comment type="subcellular location">
    <subcellularLocation>
        <location evidence="1">Nucleus</location>
    </subcellularLocation>
</comment>
<feature type="domain" description="ENT" evidence="4">
    <location>
        <begin position="1"/>
        <end position="75"/>
    </location>
</feature>
<dbReference type="EMBL" id="BMAR01000055">
    <property type="protein sequence ID" value="GFR51817.1"/>
    <property type="molecule type" value="Genomic_DNA"/>
</dbReference>